<dbReference type="PROSITE" id="PS50088">
    <property type="entry name" value="ANK_REPEAT"/>
    <property type="match status" value="8"/>
</dbReference>
<dbReference type="InterPro" id="IPR056884">
    <property type="entry name" value="NPHP3-like_N"/>
</dbReference>
<feature type="repeat" description="ANK" evidence="3">
    <location>
        <begin position="1094"/>
        <end position="1126"/>
    </location>
</feature>
<feature type="repeat" description="ANK" evidence="3">
    <location>
        <begin position="932"/>
        <end position="964"/>
    </location>
</feature>
<feature type="repeat" description="ANK" evidence="3">
    <location>
        <begin position="899"/>
        <end position="931"/>
    </location>
</feature>
<feature type="compositionally biased region" description="Low complexity" evidence="4">
    <location>
        <begin position="1331"/>
        <end position="1344"/>
    </location>
</feature>
<dbReference type="Pfam" id="PF24809">
    <property type="entry name" value="DUF7708"/>
    <property type="match status" value="1"/>
</dbReference>
<feature type="repeat" description="ANK" evidence="3">
    <location>
        <begin position="998"/>
        <end position="1030"/>
    </location>
</feature>
<evidence type="ECO:0000313" key="9">
    <source>
        <dbReference type="Proteomes" id="UP000698800"/>
    </source>
</evidence>
<feature type="compositionally biased region" description="Basic and acidic residues" evidence="4">
    <location>
        <begin position="1307"/>
        <end position="1321"/>
    </location>
</feature>
<dbReference type="PROSITE" id="PS50297">
    <property type="entry name" value="ANK_REP_REGION"/>
    <property type="match status" value="7"/>
</dbReference>
<keyword evidence="1" id="KW-0677">Repeat</keyword>
<evidence type="ECO:0000313" key="8">
    <source>
        <dbReference type="EMBL" id="KAH0541622.1"/>
    </source>
</evidence>
<feature type="compositionally biased region" description="Acidic residues" evidence="4">
    <location>
        <begin position="770"/>
        <end position="790"/>
    </location>
</feature>
<organism evidence="8 9">
    <name type="scientific">Glutinoglossum americanum</name>
    <dbReference type="NCBI Taxonomy" id="1670608"/>
    <lineage>
        <taxon>Eukaryota</taxon>
        <taxon>Fungi</taxon>
        <taxon>Dikarya</taxon>
        <taxon>Ascomycota</taxon>
        <taxon>Pezizomycotina</taxon>
        <taxon>Geoglossomycetes</taxon>
        <taxon>Geoglossales</taxon>
        <taxon>Geoglossaceae</taxon>
        <taxon>Glutinoglossum</taxon>
    </lineage>
</organism>
<dbReference type="PANTHER" id="PTHR24198:SF165">
    <property type="entry name" value="ANKYRIN REPEAT-CONTAINING PROTEIN-RELATED"/>
    <property type="match status" value="1"/>
</dbReference>
<comment type="caution">
    <text evidence="8">The sequence shown here is derived from an EMBL/GenBank/DDBJ whole genome shotgun (WGS) entry which is preliminary data.</text>
</comment>
<dbReference type="InterPro" id="IPR054471">
    <property type="entry name" value="GPIID_WHD"/>
</dbReference>
<dbReference type="Proteomes" id="UP000698800">
    <property type="component" value="Unassembled WGS sequence"/>
</dbReference>
<evidence type="ECO:0000256" key="4">
    <source>
        <dbReference type="SAM" id="MobiDB-lite"/>
    </source>
</evidence>
<dbReference type="InterPro" id="IPR002110">
    <property type="entry name" value="Ankyrin_rpt"/>
</dbReference>
<proteinExistence type="predicted"/>
<evidence type="ECO:0000259" key="7">
    <source>
        <dbReference type="Pfam" id="PF24883"/>
    </source>
</evidence>
<dbReference type="Pfam" id="PF22939">
    <property type="entry name" value="WHD_GPIID"/>
    <property type="match status" value="1"/>
</dbReference>
<evidence type="ECO:0000256" key="1">
    <source>
        <dbReference type="ARBA" id="ARBA00022737"/>
    </source>
</evidence>
<dbReference type="SMART" id="SM00248">
    <property type="entry name" value="ANK"/>
    <property type="match status" value="13"/>
</dbReference>
<feature type="domain" description="Nephrocystin 3-like N-terminal" evidence="7">
    <location>
        <begin position="275"/>
        <end position="445"/>
    </location>
</feature>
<feature type="repeat" description="ANK" evidence="3">
    <location>
        <begin position="1241"/>
        <end position="1273"/>
    </location>
</feature>
<dbReference type="PRINTS" id="PR01415">
    <property type="entry name" value="ANKYRIN"/>
</dbReference>
<name>A0A9P8ICE2_9PEZI</name>
<dbReference type="InterPro" id="IPR027417">
    <property type="entry name" value="P-loop_NTPase"/>
</dbReference>
<evidence type="ECO:0008006" key="10">
    <source>
        <dbReference type="Google" id="ProtNLM"/>
    </source>
</evidence>
<evidence type="ECO:0000259" key="5">
    <source>
        <dbReference type="Pfam" id="PF22939"/>
    </source>
</evidence>
<dbReference type="SUPFAM" id="SSF48403">
    <property type="entry name" value="Ankyrin repeat"/>
    <property type="match status" value="2"/>
</dbReference>
<feature type="region of interest" description="Disordered" evidence="4">
    <location>
        <begin position="770"/>
        <end position="798"/>
    </location>
</feature>
<dbReference type="Gene3D" id="1.25.40.20">
    <property type="entry name" value="Ankyrin repeat-containing domain"/>
    <property type="match status" value="2"/>
</dbReference>
<dbReference type="EMBL" id="JAGHQL010000073">
    <property type="protein sequence ID" value="KAH0541622.1"/>
    <property type="molecule type" value="Genomic_DNA"/>
</dbReference>
<gene>
    <name evidence="8" type="ORF">FGG08_003912</name>
</gene>
<feature type="region of interest" description="Disordered" evidence="4">
    <location>
        <begin position="1307"/>
        <end position="1345"/>
    </location>
</feature>
<keyword evidence="2 3" id="KW-0040">ANK repeat</keyword>
<evidence type="ECO:0000259" key="6">
    <source>
        <dbReference type="Pfam" id="PF24809"/>
    </source>
</evidence>
<keyword evidence="9" id="KW-1185">Reference proteome</keyword>
<dbReference type="SUPFAM" id="SSF52540">
    <property type="entry name" value="P-loop containing nucleoside triphosphate hydrolases"/>
    <property type="match status" value="1"/>
</dbReference>
<evidence type="ECO:0000256" key="3">
    <source>
        <dbReference type="PROSITE-ProRule" id="PRU00023"/>
    </source>
</evidence>
<protein>
    <recommendedName>
        <fullName evidence="10">NACHT domain-containing protein</fullName>
    </recommendedName>
</protein>
<feature type="repeat" description="ANK" evidence="3">
    <location>
        <begin position="1061"/>
        <end position="1093"/>
    </location>
</feature>
<dbReference type="Pfam" id="PF24883">
    <property type="entry name" value="NPHP3_N"/>
    <property type="match status" value="1"/>
</dbReference>
<reference evidence="8" key="1">
    <citation type="submission" date="2021-03" db="EMBL/GenBank/DDBJ databases">
        <title>Comparative genomics and phylogenomic investigation of the class Geoglossomycetes provide insights into ecological specialization and systematics.</title>
        <authorList>
            <person name="Melie T."/>
            <person name="Pirro S."/>
            <person name="Miller A.N."/>
            <person name="Quandt A."/>
        </authorList>
    </citation>
    <scope>NUCLEOTIDE SEQUENCE</scope>
    <source>
        <strain evidence="8">GBOQ0MN5Z8</strain>
    </source>
</reference>
<dbReference type="InterPro" id="IPR056125">
    <property type="entry name" value="DUF7708"/>
</dbReference>
<dbReference type="Gene3D" id="3.40.50.300">
    <property type="entry name" value="P-loop containing nucleotide triphosphate hydrolases"/>
    <property type="match status" value="1"/>
</dbReference>
<sequence>MRSRRSLWDEAFRTLGKWDRQSITFENAKDHLLPTEILAIVQSKKEECIRKQWKYTKSNGEQVVLREVFEKMAGWIDKFKQVGDLMAQYDPAHAIAWMSSKSRLQASVSDIQTYGAMMEGVEVVSSVIARYTEVERQTLHGNSILKTQLEGALIKLYATVLRYLGHARAYYSQSSGVSEERIFKSALRPSKLGVMEHLEQVKGEESETHKLVMLVQAEDQRNKLTSLHSAVRGLKENLLSFNIPIEERRLRFVKWLEPVYTNSDYDNALRSRQEDTCHWIFERPQFQAWASPPKEGPGLLWIHGPPGFGKTVLCARLVQYLITERPQSVAYFFCVSENEAKREPLAILRSWLAQLVEQNDRALEAAETVHKSNYAQEPTISVLWRLFQNICRALDKCTLVIDGFDECTTINSTSRFHTIDGRSSFLQQLLIEASHTKARILLVSRDSADIRVSLVNDSANPNDVDILEYGIDRTDTKGDIHRCSVQMVDSQLSRKPQKLKDELANTAADRSDGMFLWLHLLRQELSPGENAKMLRKIVSQMPDRIEQAYERDLGRLGELRKDQRTRAVTILRWILFAVRPLTVRELAEALVLSSADSEDSYPEDDLPDWWTEDDVDGDYVNDIIRNPCGSLVELRPSGENTHLASHTVHFVHFSVKEYLLRPNEEGRPLAYTLCFPDIVTEHELLAQLCLRYLCYDVFGDESQNTKEVSKNRGIDIYPFLSYAAHSWHVHATKNSTMSESIQHYAEKLFNPATSNWKMWSEVFEVELDTASESGDDEESSYDSQDGESDDQPASHQSFTDTGNPIYYASLLGLTDIIKSLQEQGLDCTASGGRYGFPLQAAVINGHQAAAEYLVQHGANVSQVGGIFGTAVSAAAALGSEPLFNFLVAQDADISGTDANGWAPIHYACNNDKANIVKSLLAKGVDISVRSNSGQHPLHLASARGSLEIVELLLQAGADPNTPSGSGLPPLFAALGCGNDEVIATLIKHGADVDARSPSGMTSLHSAAMSDTVSAARMLLAHNASVDARYSSGWTALHYSQSTDFSQVLLDHGAQVNAISDQGWTPLHLAAENGQAQMVRWLLGHGANVDAENSSSVTVLHLAVGHNELPIVEVLLDHGADAFKYDIEGDTALDLAIQKGYGDVVSMLFEHRGICARKLQQTEGHPHGSLAKLHDDIRMLDKDLQRAAYFQKVEEVALLLNRDPPNFTLDGALHAAVLGGSDKITMLLLQHGADLHSVAATNNRTVLHTAAARGDHSLLLVLLDHGANIFARDVIRSDPLALAVGCGIARLGIVKLLIERGALAWKTKNSEGAHSRKSHDEGGGDSLTQDTGGSSPPSPAGDSAAQYSTTLNGHWAGSYTYAHWMIGVREPTTLNINLPDSPGSESGSTFACHDKDLYGDFDITGQVFPGNLVRWVKLYESHGWLYSGVLDTEARTITGNWGRNSELWHGSFELGRESQPEKDIEA</sequence>
<feature type="domain" description="GPI inositol-deacylase winged helix" evidence="5">
    <location>
        <begin position="564"/>
        <end position="662"/>
    </location>
</feature>
<dbReference type="Pfam" id="PF13637">
    <property type="entry name" value="Ank_4"/>
    <property type="match status" value="1"/>
</dbReference>
<dbReference type="Pfam" id="PF00023">
    <property type="entry name" value="Ank"/>
    <property type="match status" value="1"/>
</dbReference>
<dbReference type="OrthoDB" id="539213at2759"/>
<feature type="repeat" description="ANK" evidence="3">
    <location>
        <begin position="965"/>
        <end position="997"/>
    </location>
</feature>
<feature type="repeat" description="ANK" evidence="3">
    <location>
        <begin position="1211"/>
        <end position="1239"/>
    </location>
</feature>
<dbReference type="Pfam" id="PF12796">
    <property type="entry name" value="Ank_2"/>
    <property type="match status" value="4"/>
</dbReference>
<dbReference type="InterPro" id="IPR036770">
    <property type="entry name" value="Ankyrin_rpt-contain_sf"/>
</dbReference>
<dbReference type="PANTHER" id="PTHR24198">
    <property type="entry name" value="ANKYRIN REPEAT AND PROTEIN KINASE DOMAIN-CONTAINING PROTEIN"/>
    <property type="match status" value="1"/>
</dbReference>
<accession>A0A9P8ICE2</accession>
<feature type="domain" description="DUF7708" evidence="6">
    <location>
        <begin position="69"/>
        <end position="211"/>
    </location>
</feature>
<evidence type="ECO:0000256" key="2">
    <source>
        <dbReference type="ARBA" id="ARBA00023043"/>
    </source>
</evidence>